<dbReference type="PANTHER" id="PTHR25465:SF5">
    <property type="entry name" value="E3 UBIQUITIN_ISG15 LIGASE TRIM25-RELATED"/>
    <property type="match status" value="1"/>
</dbReference>
<dbReference type="Gene3D" id="3.30.160.60">
    <property type="entry name" value="Classic Zinc Finger"/>
    <property type="match status" value="1"/>
</dbReference>
<reference evidence="11" key="3">
    <citation type="submission" date="2025-09" db="UniProtKB">
        <authorList>
            <consortium name="Ensembl"/>
        </authorList>
    </citation>
    <scope>IDENTIFICATION</scope>
</reference>
<name>A0A665X408_ECHNA</name>
<dbReference type="Ensembl" id="ENSENLT00000052249.1">
    <property type="protein sequence ID" value="ENSENLP00000051005.1"/>
    <property type="gene ID" value="ENSENLG00000021429.1"/>
</dbReference>
<dbReference type="InterPro" id="IPR051051">
    <property type="entry name" value="E3_ubiq-ligase_TRIM/RNF"/>
</dbReference>
<evidence type="ECO:0000256" key="3">
    <source>
        <dbReference type="ARBA" id="ARBA00022771"/>
    </source>
</evidence>
<dbReference type="Pfam" id="PF15227">
    <property type="entry name" value="zf-C3HC4_4"/>
    <property type="match status" value="1"/>
</dbReference>
<evidence type="ECO:0000256" key="2">
    <source>
        <dbReference type="ARBA" id="ARBA00022723"/>
    </source>
</evidence>
<dbReference type="SUPFAM" id="SSF57850">
    <property type="entry name" value="RING/U-box"/>
    <property type="match status" value="1"/>
</dbReference>
<dbReference type="SUPFAM" id="SSF49899">
    <property type="entry name" value="Concanavalin A-like lectins/glucanases"/>
    <property type="match status" value="1"/>
</dbReference>
<evidence type="ECO:0000256" key="6">
    <source>
        <dbReference type="PROSITE-ProRule" id="PRU00024"/>
    </source>
</evidence>
<feature type="domain" description="RING-type" evidence="8">
    <location>
        <begin position="15"/>
        <end position="58"/>
    </location>
</feature>
<dbReference type="Pfam" id="PF00643">
    <property type="entry name" value="zf-B_box"/>
    <property type="match status" value="1"/>
</dbReference>
<keyword evidence="7" id="KW-0175">Coiled coil</keyword>
<dbReference type="InterPro" id="IPR013083">
    <property type="entry name" value="Znf_RING/FYVE/PHD"/>
</dbReference>
<evidence type="ECO:0000259" key="9">
    <source>
        <dbReference type="PROSITE" id="PS50119"/>
    </source>
</evidence>
<dbReference type="PROSITE" id="PS50119">
    <property type="entry name" value="ZF_BBOX"/>
    <property type="match status" value="1"/>
</dbReference>
<gene>
    <name evidence="11" type="primary">LOC115053967</name>
</gene>
<proteinExistence type="predicted"/>
<dbReference type="OrthoDB" id="8821439at2759"/>
<dbReference type="PROSITE" id="PS50188">
    <property type="entry name" value="B302_SPRY"/>
    <property type="match status" value="1"/>
</dbReference>
<dbReference type="InterPro" id="IPR006574">
    <property type="entry name" value="PRY"/>
</dbReference>
<dbReference type="Gene3D" id="2.60.120.920">
    <property type="match status" value="1"/>
</dbReference>
<dbReference type="OMA" id="SINIRPM"/>
<dbReference type="Proteomes" id="UP000472264">
    <property type="component" value="Chromosome 14"/>
</dbReference>
<dbReference type="InterPro" id="IPR001870">
    <property type="entry name" value="B30.2/SPRY"/>
</dbReference>
<dbReference type="FunCoup" id="A0A665X408">
    <property type="interactions" value="15"/>
</dbReference>
<dbReference type="AlphaFoldDB" id="A0A665X408"/>
<keyword evidence="12" id="KW-1185">Reference proteome</keyword>
<dbReference type="PROSITE" id="PS50089">
    <property type="entry name" value="ZF_RING_2"/>
    <property type="match status" value="1"/>
</dbReference>
<dbReference type="Pfam" id="PF00622">
    <property type="entry name" value="SPRY"/>
    <property type="match status" value="1"/>
</dbReference>
<dbReference type="CDD" id="cd16040">
    <property type="entry name" value="SPRY_PRY_SNTX"/>
    <property type="match status" value="1"/>
</dbReference>
<feature type="domain" description="B box-type" evidence="9">
    <location>
        <begin position="149"/>
        <end position="189"/>
    </location>
</feature>
<evidence type="ECO:0000313" key="11">
    <source>
        <dbReference type="Ensembl" id="ENSENLP00000051005.1"/>
    </source>
</evidence>
<accession>A0A665X408</accession>
<sequence>MAEPVLQLDQEKLSCSICLDLLKEPVTIPCGHSYCMNCIKTYWDDADDNKTHSCPQCRQTFTPRPPLVKNTMFAELVEELKKVGLQVATPDHSYAGPGDVACDFCTGRKRKALKSCLMCLASYCEQHLQPHFNVPPLKKHTLVEASSKFQENICSRHNEVMKIYCRTDQRRICYLCSMDEHKYHDTVTAAAERADKQVELGMSRQRIQRRIQSLKKDVAVLQDQIEATIHSADRAVHDSEKIFTDLIRLTEKRMSEVMEQIRSEERKEVSRLKDLEEKLQQELTELRRKDGGLAKLSKTEDDLHFLSNYPSLAHFSEPKNVPSANEQSKPHFEDVIAAVTNTRAKLQAVLSEEWQKVSLKNTGVNVVPQHQEPKNRAEFFKYARHITLDPITANPFLLISNKNRKVTLMPIQQVFWLHQDQFMKWWQVLSTEGLTGRCYWEVKWRGEAVIAVSYRSIRRQGTRRDCTFGSNDKSWALECYSDRYEFKHNNISTPLSGPTSSRIGVYLDHSEGTLCFYSITRPMTLLITVKTTFTQPLYPGFWLPSTVGDSAELCELRS</sequence>
<dbReference type="GO" id="GO:0005737">
    <property type="term" value="C:cytoplasm"/>
    <property type="evidence" value="ECO:0007669"/>
    <property type="project" value="UniProtKB-ARBA"/>
</dbReference>
<reference evidence="11" key="1">
    <citation type="submission" date="2021-04" db="EMBL/GenBank/DDBJ databases">
        <authorList>
            <consortium name="Wellcome Sanger Institute Data Sharing"/>
        </authorList>
    </citation>
    <scope>NUCLEOTIDE SEQUENCE [LARGE SCALE GENOMIC DNA]</scope>
</reference>
<dbReference type="GeneID" id="115053967"/>
<organism evidence="11 12">
    <name type="scientific">Echeneis naucrates</name>
    <name type="common">Live sharksucker</name>
    <dbReference type="NCBI Taxonomy" id="173247"/>
    <lineage>
        <taxon>Eukaryota</taxon>
        <taxon>Metazoa</taxon>
        <taxon>Chordata</taxon>
        <taxon>Craniata</taxon>
        <taxon>Vertebrata</taxon>
        <taxon>Euteleostomi</taxon>
        <taxon>Actinopterygii</taxon>
        <taxon>Neopterygii</taxon>
        <taxon>Teleostei</taxon>
        <taxon>Neoteleostei</taxon>
        <taxon>Acanthomorphata</taxon>
        <taxon>Carangaria</taxon>
        <taxon>Carangiformes</taxon>
        <taxon>Echeneidae</taxon>
        <taxon>Echeneis</taxon>
    </lineage>
</organism>
<evidence type="ECO:0000259" key="8">
    <source>
        <dbReference type="PROSITE" id="PS50089"/>
    </source>
</evidence>
<evidence type="ECO:0000256" key="7">
    <source>
        <dbReference type="SAM" id="Coils"/>
    </source>
</evidence>
<dbReference type="Pfam" id="PF25600">
    <property type="entry name" value="TRIM_CC"/>
    <property type="match status" value="1"/>
</dbReference>
<evidence type="ECO:0000259" key="10">
    <source>
        <dbReference type="PROSITE" id="PS50188"/>
    </source>
</evidence>
<dbReference type="GO" id="GO:0045087">
    <property type="term" value="P:innate immune response"/>
    <property type="evidence" value="ECO:0007669"/>
    <property type="project" value="UniProtKB-KW"/>
</dbReference>
<dbReference type="PANTHER" id="PTHR25465">
    <property type="entry name" value="B-BOX DOMAIN CONTAINING"/>
    <property type="match status" value="1"/>
</dbReference>
<dbReference type="InterPro" id="IPR003879">
    <property type="entry name" value="Butyrophylin_SPRY"/>
</dbReference>
<dbReference type="InterPro" id="IPR017907">
    <property type="entry name" value="Znf_RING_CS"/>
</dbReference>
<dbReference type="SMART" id="SM00336">
    <property type="entry name" value="BBOX"/>
    <property type="match status" value="1"/>
</dbReference>
<keyword evidence="3 6" id="KW-0863">Zinc-finger</keyword>
<evidence type="ECO:0000256" key="5">
    <source>
        <dbReference type="ARBA" id="ARBA00022859"/>
    </source>
</evidence>
<dbReference type="SMART" id="SM00589">
    <property type="entry name" value="PRY"/>
    <property type="match status" value="1"/>
</dbReference>
<dbReference type="SUPFAM" id="SSF57845">
    <property type="entry name" value="B-box zinc-binding domain"/>
    <property type="match status" value="1"/>
</dbReference>
<dbReference type="Pfam" id="PF13765">
    <property type="entry name" value="PRY"/>
    <property type="match status" value="1"/>
</dbReference>
<dbReference type="CDD" id="cd16543">
    <property type="entry name" value="RING-HC_TRIM77_C-IV"/>
    <property type="match status" value="1"/>
</dbReference>
<dbReference type="Gene3D" id="4.10.830.40">
    <property type="match status" value="1"/>
</dbReference>
<feature type="domain" description="B30.2/SPRY" evidence="10">
    <location>
        <begin position="366"/>
        <end position="558"/>
    </location>
</feature>
<dbReference type="Gene3D" id="3.30.40.10">
    <property type="entry name" value="Zinc/RING finger domain, C3HC4 (zinc finger)"/>
    <property type="match status" value="1"/>
</dbReference>
<keyword evidence="1" id="KW-0399">Innate immunity</keyword>
<dbReference type="SMART" id="SM00184">
    <property type="entry name" value="RING"/>
    <property type="match status" value="1"/>
</dbReference>
<reference evidence="11" key="2">
    <citation type="submission" date="2025-08" db="UniProtKB">
        <authorList>
            <consortium name="Ensembl"/>
        </authorList>
    </citation>
    <scope>IDENTIFICATION</scope>
</reference>
<dbReference type="InterPro" id="IPR003877">
    <property type="entry name" value="SPRY_dom"/>
</dbReference>
<dbReference type="SMART" id="SM00449">
    <property type="entry name" value="SPRY"/>
    <property type="match status" value="1"/>
</dbReference>
<keyword evidence="2" id="KW-0479">Metal-binding</keyword>
<dbReference type="InterPro" id="IPR058030">
    <property type="entry name" value="TRIM8/14/16/25/29/45/65_CC"/>
</dbReference>
<dbReference type="InterPro" id="IPR043136">
    <property type="entry name" value="B30.2/SPRY_sf"/>
</dbReference>
<dbReference type="PRINTS" id="PR01407">
    <property type="entry name" value="BUTYPHLNCDUF"/>
</dbReference>
<dbReference type="InParanoid" id="A0A665X408"/>
<keyword evidence="5" id="KW-0391">Immunity</keyword>
<dbReference type="CDD" id="cd19769">
    <property type="entry name" value="Bbox2_TRIM16-like"/>
    <property type="match status" value="1"/>
</dbReference>
<dbReference type="InterPro" id="IPR000315">
    <property type="entry name" value="Znf_B-box"/>
</dbReference>
<dbReference type="RefSeq" id="XP_029374742.1">
    <property type="nucleotide sequence ID" value="XM_029518882.1"/>
</dbReference>
<evidence type="ECO:0000256" key="4">
    <source>
        <dbReference type="ARBA" id="ARBA00022833"/>
    </source>
</evidence>
<evidence type="ECO:0000313" key="12">
    <source>
        <dbReference type="Proteomes" id="UP000472264"/>
    </source>
</evidence>
<keyword evidence="4" id="KW-0862">Zinc</keyword>
<dbReference type="GO" id="GO:0008270">
    <property type="term" value="F:zinc ion binding"/>
    <property type="evidence" value="ECO:0007669"/>
    <property type="project" value="UniProtKB-KW"/>
</dbReference>
<evidence type="ECO:0000256" key="1">
    <source>
        <dbReference type="ARBA" id="ARBA00022588"/>
    </source>
</evidence>
<protein>
    <submittedName>
        <fullName evidence="11">E3 ubiquitin/ISG15 ligase TRIM25-like</fullName>
    </submittedName>
</protein>
<dbReference type="PROSITE" id="PS00518">
    <property type="entry name" value="ZF_RING_1"/>
    <property type="match status" value="1"/>
</dbReference>
<dbReference type="InterPro" id="IPR001841">
    <property type="entry name" value="Znf_RING"/>
</dbReference>
<feature type="coiled-coil region" evidence="7">
    <location>
        <begin position="204"/>
        <end position="289"/>
    </location>
</feature>
<dbReference type="InterPro" id="IPR013320">
    <property type="entry name" value="ConA-like_dom_sf"/>
</dbReference>